<dbReference type="PROSITE" id="PS50970">
    <property type="entry name" value="HCY"/>
    <property type="match status" value="1"/>
</dbReference>
<name>A0A6I0FDJ5_9FIRM</name>
<dbReference type="InterPro" id="IPR006158">
    <property type="entry name" value="Cobalamin-bd"/>
</dbReference>
<dbReference type="EMBL" id="WBZC01000047">
    <property type="protein sequence ID" value="KAB3532541.1"/>
    <property type="molecule type" value="Genomic_DNA"/>
</dbReference>
<feature type="binding site" evidence="19">
    <location>
        <position position="265"/>
    </location>
    <ligand>
        <name>Zn(2+)</name>
        <dbReference type="ChEBI" id="CHEBI:29105"/>
    </ligand>
</feature>
<dbReference type="UniPathway" id="UPA00051">
    <property type="reaction ID" value="UER00081"/>
</dbReference>
<evidence type="ECO:0000313" key="24">
    <source>
        <dbReference type="EMBL" id="KAB3532541.1"/>
    </source>
</evidence>
<keyword evidence="11 19" id="KW-0808">Transferase</keyword>
<dbReference type="Pfam" id="PF02574">
    <property type="entry name" value="S-methyl_trans"/>
    <property type="match status" value="1"/>
</dbReference>
<dbReference type="InterPro" id="IPR036724">
    <property type="entry name" value="Cobalamin-bd_sf"/>
</dbReference>
<comment type="pathway">
    <text evidence="4">Amino-acid biosynthesis; L-methionine biosynthesis via de novo pathway; L-methionine from L-homocysteine (MetH route): step 1/1.</text>
</comment>
<dbReference type="InterPro" id="IPR050554">
    <property type="entry name" value="Met_Synthase/Corrinoid"/>
</dbReference>
<keyword evidence="15" id="KW-0486">Methionine biosynthesis</keyword>
<feature type="domain" description="Hcy-binding" evidence="20">
    <location>
        <begin position="1"/>
        <end position="280"/>
    </location>
</feature>
<organism evidence="24 25">
    <name type="scientific">Alkaliphilus pronyensis</name>
    <dbReference type="NCBI Taxonomy" id="1482732"/>
    <lineage>
        <taxon>Bacteria</taxon>
        <taxon>Bacillati</taxon>
        <taxon>Bacillota</taxon>
        <taxon>Clostridia</taxon>
        <taxon>Peptostreptococcales</taxon>
        <taxon>Natronincolaceae</taxon>
        <taxon>Alkaliphilus</taxon>
    </lineage>
</organism>
<evidence type="ECO:0000256" key="10">
    <source>
        <dbReference type="ARBA" id="ARBA00022628"/>
    </source>
</evidence>
<dbReference type="Gene3D" id="1.10.1240.10">
    <property type="entry name" value="Methionine synthase domain"/>
    <property type="match status" value="1"/>
</dbReference>
<gene>
    <name evidence="24" type="ORF">F8154_11750</name>
</gene>
<comment type="catalytic activity">
    <reaction evidence="1">
        <text>(6S)-5-methyl-5,6,7,8-tetrahydrofolate + L-homocysteine = (6S)-5,6,7,8-tetrahydrofolate + L-methionine</text>
        <dbReference type="Rhea" id="RHEA:11172"/>
        <dbReference type="ChEBI" id="CHEBI:18608"/>
        <dbReference type="ChEBI" id="CHEBI:57453"/>
        <dbReference type="ChEBI" id="CHEBI:57844"/>
        <dbReference type="ChEBI" id="CHEBI:58199"/>
        <dbReference type="EC" id="2.1.1.13"/>
    </reaction>
</comment>
<keyword evidence="12" id="KW-0949">S-adenosyl-L-methionine</keyword>
<evidence type="ECO:0000256" key="4">
    <source>
        <dbReference type="ARBA" id="ARBA00005178"/>
    </source>
</evidence>
<dbReference type="GO" id="GO:0046872">
    <property type="term" value="F:metal ion binding"/>
    <property type="evidence" value="ECO:0007669"/>
    <property type="project" value="UniProtKB-KW"/>
</dbReference>
<dbReference type="Pfam" id="PF00809">
    <property type="entry name" value="Pterin_bind"/>
    <property type="match status" value="1"/>
</dbReference>
<evidence type="ECO:0000256" key="11">
    <source>
        <dbReference type="ARBA" id="ARBA00022679"/>
    </source>
</evidence>
<feature type="domain" description="B12-binding N-terminal" evidence="23">
    <location>
        <begin position="570"/>
        <end position="663"/>
    </location>
</feature>
<dbReference type="NCBIfam" id="NF005719">
    <property type="entry name" value="PRK07535.1"/>
    <property type="match status" value="1"/>
</dbReference>
<dbReference type="RefSeq" id="WP_151861812.1">
    <property type="nucleotide sequence ID" value="NZ_WBZC01000047.1"/>
</dbReference>
<keyword evidence="10" id="KW-0846">Cobalamin</keyword>
<dbReference type="Gene3D" id="3.20.20.330">
    <property type="entry name" value="Homocysteine-binding-like domain"/>
    <property type="match status" value="1"/>
</dbReference>
<dbReference type="SUPFAM" id="SSF47644">
    <property type="entry name" value="Methionine synthase domain"/>
    <property type="match status" value="1"/>
</dbReference>
<evidence type="ECO:0000259" key="23">
    <source>
        <dbReference type="PROSITE" id="PS51337"/>
    </source>
</evidence>
<accession>A0A6I0FDJ5</accession>
<dbReference type="PANTHER" id="PTHR45833:SF1">
    <property type="entry name" value="METHIONINE SYNTHASE"/>
    <property type="match status" value="1"/>
</dbReference>
<evidence type="ECO:0000256" key="12">
    <source>
        <dbReference type="ARBA" id="ARBA00022691"/>
    </source>
</evidence>
<evidence type="ECO:0000259" key="22">
    <source>
        <dbReference type="PROSITE" id="PS51332"/>
    </source>
</evidence>
<evidence type="ECO:0000256" key="14">
    <source>
        <dbReference type="ARBA" id="ARBA00022833"/>
    </source>
</evidence>
<keyword evidence="8 19" id="KW-0489">Methyltransferase</keyword>
<dbReference type="GO" id="GO:0032259">
    <property type="term" value="P:methylation"/>
    <property type="evidence" value="ECO:0007669"/>
    <property type="project" value="UniProtKB-KW"/>
</dbReference>
<evidence type="ECO:0000256" key="15">
    <source>
        <dbReference type="ARBA" id="ARBA00023167"/>
    </source>
</evidence>
<comment type="similarity">
    <text evidence="5">Belongs to the vitamin-B12 dependent methionine synthase family.</text>
</comment>
<evidence type="ECO:0000259" key="20">
    <source>
        <dbReference type="PROSITE" id="PS50970"/>
    </source>
</evidence>
<protein>
    <recommendedName>
        <fullName evidence="7">Methionine synthase</fullName>
        <ecNumber evidence="6">2.1.1.13</ecNumber>
    </recommendedName>
    <alternativeName>
        <fullName evidence="18">5-methyltetrahydrofolate--homocysteine methyltransferase</fullName>
    </alternativeName>
</protein>
<dbReference type="InterPro" id="IPR003726">
    <property type="entry name" value="HCY_dom"/>
</dbReference>
<evidence type="ECO:0000256" key="5">
    <source>
        <dbReference type="ARBA" id="ARBA00010398"/>
    </source>
</evidence>
<dbReference type="EC" id="2.1.1.13" evidence="6"/>
<dbReference type="InterPro" id="IPR036589">
    <property type="entry name" value="HCY_dom_sf"/>
</dbReference>
<evidence type="ECO:0000313" key="25">
    <source>
        <dbReference type="Proteomes" id="UP000432715"/>
    </source>
</evidence>
<dbReference type="PROSITE" id="PS51332">
    <property type="entry name" value="B12_BINDING"/>
    <property type="match status" value="1"/>
</dbReference>
<dbReference type="SUPFAM" id="SSF51717">
    <property type="entry name" value="Dihydropteroate synthetase-like"/>
    <property type="match status" value="1"/>
</dbReference>
<dbReference type="InterPro" id="IPR036594">
    <property type="entry name" value="Meth_synthase_dom"/>
</dbReference>
<dbReference type="GO" id="GO:0008705">
    <property type="term" value="F:methionine synthase activity"/>
    <property type="evidence" value="ECO:0007669"/>
    <property type="project" value="UniProtKB-EC"/>
</dbReference>
<feature type="binding site" evidence="19">
    <location>
        <position position="200"/>
    </location>
    <ligand>
        <name>Zn(2+)</name>
        <dbReference type="ChEBI" id="CHEBI:29105"/>
    </ligand>
</feature>
<keyword evidence="13 19" id="KW-0479">Metal-binding</keyword>
<comment type="function">
    <text evidence="17">Catalyzes the transfer of a methyl group from methyl-cobalamin to homocysteine, yielding enzyme-bound cob(I)alamin and methionine. Subsequently, remethylates the cofactor using methyltetrahydrofolate.</text>
</comment>
<dbReference type="Pfam" id="PF02310">
    <property type="entry name" value="B12-binding"/>
    <property type="match status" value="1"/>
</dbReference>
<evidence type="ECO:0000256" key="16">
    <source>
        <dbReference type="ARBA" id="ARBA00023285"/>
    </source>
</evidence>
<evidence type="ECO:0000256" key="1">
    <source>
        <dbReference type="ARBA" id="ARBA00001700"/>
    </source>
</evidence>
<evidence type="ECO:0000256" key="2">
    <source>
        <dbReference type="ARBA" id="ARBA00001947"/>
    </source>
</evidence>
<feature type="binding site" evidence="19">
    <location>
        <position position="266"/>
    </location>
    <ligand>
        <name>Zn(2+)</name>
        <dbReference type="ChEBI" id="CHEBI:29105"/>
    </ligand>
</feature>
<dbReference type="Gene3D" id="3.20.20.20">
    <property type="entry name" value="Dihydropteroate synthase-like"/>
    <property type="match status" value="1"/>
</dbReference>
<dbReference type="GO" id="GO:0046653">
    <property type="term" value="P:tetrahydrofolate metabolic process"/>
    <property type="evidence" value="ECO:0007669"/>
    <property type="project" value="TreeGrafter"/>
</dbReference>
<dbReference type="InterPro" id="IPR017215">
    <property type="entry name" value="MetH_bac"/>
</dbReference>
<evidence type="ECO:0000259" key="21">
    <source>
        <dbReference type="PROSITE" id="PS50972"/>
    </source>
</evidence>
<dbReference type="SUPFAM" id="SSF52242">
    <property type="entry name" value="Cobalamin (vitamin B12)-binding domain"/>
    <property type="match status" value="1"/>
</dbReference>
<dbReference type="GO" id="GO:0031419">
    <property type="term" value="F:cobalamin binding"/>
    <property type="evidence" value="ECO:0007669"/>
    <property type="project" value="UniProtKB-KW"/>
</dbReference>
<dbReference type="AlphaFoldDB" id="A0A6I0FDJ5"/>
<dbReference type="PANTHER" id="PTHR45833">
    <property type="entry name" value="METHIONINE SYNTHASE"/>
    <property type="match status" value="1"/>
</dbReference>
<evidence type="ECO:0000256" key="9">
    <source>
        <dbReference type="ARBA" id="ARBA00022605"/>
    </source>
</evidence>
<evidence type="ECO:0000256" key="19">
    <source>
        <dbReference type="PROSITE-ProRule" id="PRU00333"/>
    </source>
</evidence>
<comment type="cofactor">
    <cofactor evidence="3">
        <name>methylcob(III)alamin</name>
        <dbReference type="ChEBI" id="CHEBI:28115"/>
    </cofactor>
</comment>
<dbReference type="PROSITE" id="PS50972">
    <property type="entry name" value="PTERIN_BINDING"/>
    <property type="match status" value="1"/>
</dbReference>
<evidence type="ECO:0000256" key="8">
    <source>
        <dbReference type="ARBA" id="ARBA00022603"/>
    </source>
</evidence>
<evidence type="ECO:0000256" key="3">
    <source>
        <dbReference type="ARBA" id="ARBA00001956"/>
    </source>
</evidence>
<keyword evidence="25" id="KW-1185">Reference proteome</keyword>
<dbReference type="SUPFAM" id="SSF82282">
    <property type="entry name" value="Homocysteine S-methyltransferase"/>
    <property type="match status" value="1"/>
</dbReference>
<keyword evidence="16" id="KW-0170">Cobalt</keyword>
<dbReference type="Proteomes" id="UP000432715">
    <property type="component" value="Unassembled WGS sequence"/>
</dbReference>
<dbReference type="OrthoDB" id="9803687at2"/>
<dbReference type="GO" id="GO:0005829">
    <property type="term" value="C:cytosol"/>
    <property type="evidence" value="ECO:0007669"/>
    <property type="project" value="TreeGrafter"/>
</dbReference>
<dbReference type="Gene3D" id="3.40.50.280">
    <property type="entry name" value="Cobalamin-binding domain"/>
    <property type="match status" value="1"/>
</dbReference>
<evidence type="ECO:0000256" key="6">
    <source>
        <dbReference type="ARBA" id="ARBA00012032"/>
    </source>
</evidence>
<evidence type="ECO:0000256" key="13">
    <source>
        <dbReference type="ARBA" id="ARBA00022723"/>
    </source>
</evidence>
<dbReference type="InterPro" id="IPR003759">
    <property type="entry name" value="Cbl-bd_cap"/>
</dbReference>
<dbReference type="PIRSF" id="PIRSF037472">
    <property type="entry name" value="DHPS_mtfrase"/>
    <property type="match status" value="1"/>
</dbReference>
<evidence type="ECO:0000256" key="17">
    <source>
        <dbReference type="ARBA" id="ARBA00025552"/>
    </source>
</evidence>
<dbReference type="GO" id="GO:0050667">
    <property type="term" value="P:homocysteine metabolic process"/>
    <property type="evidence" value="ECO:0007669"/>
    <property type="project" value="TreeGrafter"/>
</dbReference>
<comment type="caution">
    <text evidence="24">The sequence shown here is derived from an EMBL/GenBank/DDBJ whole genome shotgun (WGS) entry which is preliminary data.</text>
</comment>
<dbReference type="Pfam" id="PF02607">
    <property type="entry name" value="B12-binding_2"/>
    <property type="match status" value="1"/>
</dbReference>
<dbReference type="InterPro" id="IPR000489">
    <property type="entry name" value="Pterin-binding_dom"/>
</dbReference>
<comment type="cofactor">
    <cofactor evidence="2 19">
        <name>Zn(2+)</name>
        <dbReference type="ChEBI" id="CHEBI:29105"/>
    </cofactor>
</comment>
<proteinExistence type="inferred from homology"/>
<dbReference type="PROSITE" id="PS51337">
    <property type="entry name" value="B12_BINDING_NTER"/>
    <property type="match status" value="1"/>
</dbReference>
<evidence type="ECO:0000256" key="7">
    <source>
        <dbReference type="ARBA" id="ARBA00013998"/>
    </source>
</evidence>
<sequence>MSSIDYTDWLLFDGAMGTMLQKNGLKLGELPEAYNILYPEIIEKIHREYIEAGSNIITTNTFGANSYKLKNSNYTLKNIISSAVKIARRAAGGKLVALGIGPIGQLMKPYGTLSFQEAYNIFSEEVKIGYAEGADIILIETISDIYEAKAAVLAAKENSTLPIFCTMTLQEDGRTLTGTDPLTIVTVLQGLGVNVLGINCSLGPKEIIPQLNDFIKYSKIPIMVQPNAGMPEIKDCSTIYKVTPSSFAASIRSIAEMGVSIFGGCCGTTPEFIREVKGVLNTIKPVARKVEKITTAASGFKTEIIGKGITVVGERINPTGKATIMEALRKEDIDYIALEAIKQKEAGASIIDVNAGMPDINEKDIMVKIITEIQALIQTPLQIDSMEPEVIEAAVRIYNGKPIINSVNGKREAMETIFPIAKKYGALIIALTLDEKGIPLKAEERYEIAKKIIATGEAYGISREDIIIDTLALTASAQQEAVKETIKAIQLIKEKLGVKTTLGISNVSYGLPNREILNSTFLKMALTAGLDAPIVDPLCKEISNAIKAFNVLWNYDKKAAAYIDSFNNKPVNTYVEDTKDQSLRETIIKGLKGDAKKKTRELLITEGPMDIIDNHLISALEIVGYEYEKGKIFLPQLIQSAEAVNQAFSVIKQQLPETLIKGKSNKILLATVKGDIHDIGKNIVKVLLENYGFQVIDLGKDVDSEEILRLVKSEDIELIGLSALMTTTVKSMEETIIRLKEHNINCRIMVGGAVLNEYYAKGIGADYYAKDARDGVKIAQKHFKLHPFHEL</sequence>
<keyword evidence="14 19" id="KW-0862">Zinc</keyword>
<reference evidence="24 25" key="1">
    <citation type="submission" date="2019-10" db="EMBL/GenBank/DDBJ databases">
        <title>Alkaliphilus serpentinus sp. nov. and Alkaliphilus pronyensis sp. nov., two novel anaerobic alkaliphilic species isolated from the serpentinized-hosted hydrothermal field of the Prony Bay (New Caledonia).</title>
        <authorList>
            <person name="Postec A."/>
        </authorList>
    </citation>
    <scope>NUCLEOTIDE SEQUENCE [LARGE SCALE GENOMIC DNA]</scope>
    <source>
        <strain evidence="24 25">LacV</strain>
    </source>
</reference>
<evidence type="ECO:0000256" key="18">
    <source>
        <dbReference type="ARBA" id="ARBA00031040"/>
    </source>
</evidence>
<keyword evidence="9" id="KW-0028">Amino-acid biosynthesis</keyword>
<dbReference type="InterPro" id="IPR011005">
    <property type="entry name" value="Dihydropteroate_synth-like_sf"/>
</dbReference>
<feature type="domain" description="Pterin-binding" evidence="21">
    <location>
        <begin position="309"/>
        <end position="553"/>
    </location>
</feature>
<dbReference type="SMART" id="SM01018">
    <property type="entry name" value="B12-binding_2"/>
    <property type="match status" value="1"/>
</dbReference>
<feature type="domain" description="B12-binding" evidence="22">
    <location>
        <begin position="664"/>
        <end position="791"/>
    </location>
</feature>